<dbReference type="InterPro" id="IPR036691">
    <property type="entry name" value="Endo/exonu/phosph_ase_sf"/>
</dbReference>
<comment type="caution">
    <text evidence="1">The sequence shown here is derived from an EMBL/GenBank/DDBJ whole genome shotgun (WGS) entry which is preliminary data.</text>
</comment>
<keyword evidence="2" id="KW-1185">Reference proteome</keyword>
<dbReference type="Proteomes" id="UP001558713">
    <property type="component" value="Unassembled WGS sequence"/>
</dbReference>
<name>A0ABD1BLB2_CARAN</name>
<reference evidence="1 2" key="1">
    <citation type="submission" date="2024-04" db="EMBL/GenBank/DDBJ databases">
        <title>Genome assembly C_amara_ONT_v2.</title>
        <authorList>
            <person name="Yant L."/>
            <person name="Moore C."/>
            <person name="Slenker M."/>
        </authorList>
    </citation>
    <scope>NUCLEOTIDE SEQUENCE [LARGE SCALE GENOMIC DNA]</scope>
    <source>
        <tissue evidence="1">Leaf</tissue>
    </source>
</reference>
<proteinExistence type="predicted"/>
<dbReference type="EMBL" id="JBANAX010000232">
    <property type="protein sequence ID" value="KAL1217978.1"/>
    <property type="molecule type" value="Genomic_DNA"/>
</dbReference>
<protein>
    <submittedName>
        <fullName evidence="1">Uncharacterized protein</fullName>
    </submittedName>
</protein>
<dbReference type="PANTHER" id="PTHR33710">
    <property type="entry name" value="BNAC02G09200D PROTEIN"/>
    <property type="match status" value="1"/>
</dbReference>
<accession>A0ABD1BLB2</accession>
<gene>
    <name evidence="1" type="ORF">V5N11_030924</name>
</gene>
<dbReference type="AlphaFoldDB" id="A0ABD1BLB2"/>
<organism evidence="1 2">
    <name type="scientific">Cardamine amara subsp. amara</name>
    <dbReference type="NCBI Taxonomy" id="228776"/>
    <lineage>
        <taxon>Eukaryota</taxon>
        <taxon>Viridiplantae</taxon>
        <taxon>Streptophyta</taxon>
        <taxon>Embryophyta</taxon>
        <taxon>Tracheophyta</taxon>
        <taxon>Spermatophyta</taxon>
        <taxon>Magnoliopsida</taxon>
        <taxon>eudicotyledons</taxon>
        <taxon>Gunneridae</taxon>
        <taxon>Pentapetalae</taxon>
        <taxon>rosids</taxon>
        <taxon>malvids</taxon>
        <taxon>Brassicales</taxon>
        <taxon>Brassicaceae</taxon>
        <taxon>Cardamineae</taxon>
        <taxon>Cardamine</taxon>
    </lineage>
</organism>
<dbReference type="PANTHER" id="PTHR33710:SF71">
    <property type="entry name" value="ENDONUCLEASE_EXONUCLEASE_PHOSPHATASE DOMAIN-CONTAINING PROTEIN"/>
    <property type="match status" value="1"/>
</dbReference>
<evidence type="ECO:0000313" key="1">
    <source>
        <dbReference type="EMBL" id="KAL1217978.1"/>
    </source>
</evidence>
<evidence type="ECO:0000313" key="2">
    <source>
        <dbReference type="Proteomes" id="UP001558713"/>
    </source>
</evidence>
<sequence>MVQTCKVSDLPFTGNNMTWMGKRKTHTVESWLNRALANDEWRATYPASEGEYLELIESDHRPAIIKIRRTIDKRPKPFYFDARLCQKPEIKEIVKECWTQRRFGSKPTIQEKIKECRREISVWKRENPTNAAK</sequence>
<dbReference type="SUPFAM" id="SSF56219">
    <property type="entry name" value="DNase I-like"/>
    <property type="match status" value="1"/>
</dbReference>